<dbReference type="EMBL" id="CAHIKZ030000702">
    <property type="protein sequence ID" value="CAE1234366.1"/>
    <property type="molecule type" value="Genomic_DNA"/>
</dbReference>
<organism evidence="3 4">
    <name type="scientific">Acanthosepion pharaonis</name>
    <name type="common">Pharaoh cuttlefish</name>
    <name type="synonym">Sepia pharaonis</name>
    <dbReference type="NCBI Taxonomy" id="158019"/>
    <lineage>
        <taxon>Eukaryota</taxon>
        <taxon>Metazoa</taxon>
        <taxon>Spiralia</taxon>
        <taxon>Lophotrochozoa</taxon>
        <taxon>Mollusca</taxon>
        <taxon>Cephalopoda</taxon>
        <taxon>Coleoidea</taxon>
        <taxon>Decapodiformes</taxon>
        <taxon>Sepiida</taxon>
        <taxon>Sepiina</taxon>
        <taxon>Sepiidae</taxon>
        <taxon>Acanthosepion</taxon>
    </lineage>
</organism>
<keyword evidence="2" id="KW-1133">Transmembrane helix</keyword>
<protein>
    <submittedName>
        <fullName evidence="3">Uncharacterized protein</fullName>
    </submittedName>
</protein>
<sequence>MESGTPGSHPVLRTSPQTGNKRVILFLSLLNCLQDIVLDVYLISEKNSTGFNITVSTTCEHQIHWKLLNKRRKPEKATYCNREYTLEQFSSQYCHSPSPQTDQFHSRDMKSTNCYLSLSLSLSHTHPHTYCCCHTEAVVNRTVYKDVHHISPEIPLDLTSQTKHKHVDGGHGWNEGELGKTEEKPDFTGFNITVVIITLIAVTVSVIITASTSICILRYCHRRHIPQEEITTPHRCVSEQRHLICPSYHTSSCTDVPGAILEQDKTKIGHFTEARRISHLGEEFGSGPRGSPVKPRTSTEFSHQRYIQEIAVPLVRDNHEKNTVMALSCNNWKSTIPSHSEKGHGWIEQDPGNGEEMSDLFSSQYSNSSSSQPNKFHKGDMKHVGQTFSYPTVVTTELFTRTFISSSHRPTTDSTGFNTTGQKKKMQITKYLLIFVLHRCTFMKSHRTLMVKNMKNAHPLTTTPGNLPSLLIPTMDIFGIRVIQDRVVKYQICSQSSIVILHRPKLTNSIKQIQGH</sequence>
<feature type="transmembrane region" description="Helical" evidence="2">
    <location>
        <begin position="190"/>
        <end position="217"/>
    </location>
</feature>
<comment type="caution">
    <text evidence="3">The sequence shown here is derived from an EMBL/GenBank/DDBJ whole genome shotgun (WGS) entry which is preliminary data.</text>
</comment>
<feature type="region of interest" description="Disordered" evidence="1">
    <location>
        <begin position="281"/>
        <end position="300"/>
    </location>
</feature>
<feature type="region of interest" description="Disordered" evidence="1">
    <location>
        <begin position="161"/>
        <end position="180"/>
    </location>
</feature>
<keyword evidence="2" id="KW-0472">Membrane</keyword>
<dbReference type="AlphaFoldDB" id="A0A812BMD4"/>
<accession>A0A812BMD4</accession>
<evidence type="ECO:0000313" key="4">
    <source>
        <dbReference type="Proteomes" id="UP000597762"/>
    </source>
</evidence>
<evidence type="ECO:0000313" key="3">
    <source>
        <dbReference type="EMBL" id="CAE1234366.1"/>
    </source>
</evidence>
<gene>
    <name evidence="3" type="ORF">SPHA_19350</name>
</gene>
<proteinExistence type="predicted"/>
<reference evidence="3" key="1">
    <citation type="submission" date="2021-01" db="EMBL/GenBank/DDBJ databases">
        <authorList>
            <person name="Li R."/>
            <person name="Bekaert M."/>
        </authorList>
    </citation>
    <scope>NUCLEOTIDE SEQUENCE</scope>
    <source>
        <strain evidence="3">Farmed</strain>
    </source>
</reference>
<keyword evidence="2" id="KW-0812">Transmembrane</keyword>
<evidence type="ECO:0000256" key="1">
    <source>
        <dbReference type="SAM" id="MobiDB-lite"/>
    </source>
</evidence>
<feature type="region of interest" description="Disordered" evidence="1">
    <location>
        <begin position="337"/>
        <end position="377"/>
    </location>
</feature>
<keyword evidence="4" id="KW-1185">Reference proteome</keyword>
<dbReference type="Proteomes" id="UP000597762">
    <property type="component" value="Unassembled WGS sequence"/>
</dbReference>
<name>A0A812BMD4_ACAPH</name>
<feature type="compositionally biased region" description="Low complexity" evidence="1">
    <location>
        <begin position="359"/>
        <end position="371"/>
    </location>
</feature>
<evidence type="ECO:0000256" key="2">
    <source>
        <dbReference type="SAM" id="Phobius"/>
    </source>
</evidence>